<proteinExistence type="inferred from homology"/>
<dbReference type="Pfam" id="PF13193">
    <property type="entry name" value="AMP-binding_C"/>
    <property type="match status" value="1"/>
</dbReference>
<dbReference type="EMBL" id="FNBG01000009">
    <property type="protein sequence ID" value="SDF34165.1"/>
    <property type="molecule type" value="Genomic_DNA"/>
</dbReference>
<evidence type="ECO:0000313" key="6">
    <source>
        <dbReference type="Proteomes" id="UP000198972"/>
    </source>
</evidence>
<feature type="domain" description="AMP-binding enzyme C-terminal" evidence="4">
    <location>
        <begin position="340"/>
        <end position="413"/>
    </location>
</feature>
<dbReference type="InterPro" id="IPR020845">
    <property type="entry name" value="AMP-binding_CS"/>
</dbReference>
<protein>
    <submittedName>
        <fullName evidence="5">Fatty-acyl-CoA synthase</fullName>
    </submittedName>
</protein>
<dbReference type="GO" id="GO:0006631">
    <property type="term" value="P:fatty acid metabolic process"/>
    <property type="evidence" value="ECO:0007669"/>
    <property type="project" value="TreeGrafter"/>
</dbReference>
<evidence type="ECO:0000256" key="2">
    <source>
        <dbReference type="ARBA" id="ARBA00022598"/>
    </source>
</evidence>
<dbReference type="Gene3D" id="3.30.300.30">
    <property type="match status" value="1"/>
</dbReference>
<dbReference type="AlphaFoldDB" id="A0A1G7KAH8"/>
<dbReference type="Proteomes" id="UP000198972">
    <property type="component" value="Unassembled WGS sequence"/>
</dbReference>
<name>A0A1G7KAH8_9BACL</name>
<dbReference type="RefSeq" id="WP_091229094.1">
    <property type="nucleotide sequence ID" value="NZ_FNBG01000009.1"/>
</dbReference>
<dbReference type="CDD" id="cd04433">
    <property type="entry name" value="AFD_class_I"/>
    <property type="match status" value="1"/>
</dbReference>
<dbReference type="Gene3D" id="3.40.50.12780">
    <property type="entry name" value="N-terminal domain of ligase-like"/>
    <property type="match status" value="1"/>
</dbReference>
<dbReference type="PANTHER" id="PTHR43201">
    <property type="entry name" value="ACYL-COA SYNTHETASE"/>
    <property type="match status" value="1"/>
</dbReference>
<dbReference type="InterPro" id="IPR025110">
    <property type="entry name" value="AMP-bd_C"/>
</dbReference>
<gene>
    <name evidence="5" type="ORF">SAMN04488542_10973</name>
</gene>
<dbReference type="GO" id="GO:0031956">
    <property type="term" value="F:medium-chain fatty acid-CoA ligase activity"/>
    <property type="evidence" value="ECO:0007669"/>
    <property type="project" value="TreeGrafter"/>
</dbReference>
<keyword evidence="6" id="KW-1185">Reference proteome</keyword>
<keyword evidence="2" id="KW-0436">Ligase</keyword>
<dbReference type="PANTHER" id="PTHR43201:SF5">
    <property type="entry name" value="MEDIUM-CHAIN ACYL-COA LIGASE ACSF2, MITOCHONDRIAL"/>
    <property type="match status" value="1"/>
</dbReference>
<dbReference type="InterPro" id="IPR045851">
    <property type="entry name" value="AMP-bd_C_sf"/>
</dbReference>
<reference evidence="5 6" key="1">
    <citation type="submission" date="2016-10" db="EMBL/GenBank/DDBJ databases">
        <authorList>
            <person name="de Groot N.N."/>
        </authorList>
    </citation>
    <scope>NUCLEOTIDE SEQUENCE [LARGE SCALE GENOMIC DNA]</scope>
    <source>
        <strain evidence="5 6">DSM 28129</strain>
    </source>
</reference>
<accession>A0A1G7KAH8</accession>
<dbReference type="OrthoDB" id="9803968at2"/>
<dbReference type="SUPFAM" id="SSF56801">
    <property type="entry name" value="Acetyl-CoA synthetase-like"/>
    <property type="match status" value="1"/>
</dbReference>
<evidence type="ECO:0000313" key="5">
    <source>
        <dbReference type="EMBL" id="SDF34165.1"/>
    </source>
</evidence>
<dbReference type="InterPro" id="IPR042099">
    <property type="entry name" value="ANL_N_sf"/>
</dbReference>
<evidence type="ECO:0000259" key="3">
    <source>
        <dbReference type="Pfam" id="PF00501"/>
    </source>
</evidence>
<dbReference type="InterPro" id="IPR000873">
    <property type="entry name" value="AMP-dep_synth/lig_dom"/>
</dbReference>
<dbReference type="STRING" id="670482.SAMN04488542_10973"/>
<evidence type="ECO:0000259" key="4">
    <source>
        <dbReference type="Pfam" id="PF13193"/>
    </source>
</evidence>
<sequence length="423" mass="46769">MLVVDEQIIRRDDDMASIWDSYRKLKPFLDVNPISLAVCLSNPIEIISVVQFMKERGDTLLLIYGGTPLDAALRQAGRAGCKWLMYGDSSQIYKVEEAGHFQDASHVSSPPVASLLQLSSGTTGDPKVISRTWESIDEEILYYNAVLEQQGLNEAVPIILSSVSHSFGLITGVLASISRGITPEIYDSNNPKVMIRMIKGQPRHLIYGVPALLEGVDQWLEAWKIPLYSLVTSGAPMPEKLFEKLSTKTTCMIQQYGCTESGAASLAIGMKSCDDLGIPLGHLRIEADETEPSEIFIHTTSEKVIATRDLGIKAGDGGIRFRGRMDDLINVSGLKVQPIEVEEVIRRLDGIKEVIVYRGVHPVQGDSVMANAIANEPITSQQVQDWCRNHLAEYKVPVEVRFVSDIPRLPSGKISRRLLEQEV</sequence>
<evidence type="ECO:0000256" key="1">
    <source>
        <dbReference type="ARBA" id="ARBA00006432"/>
    </source>
</evidence>
<comment type="similarity">
    <text evidence="1">Belongs to the ATP-dependent AMP-binding enzyme family.</text>
</comment>
<dbReference type="PROSITE" id="PS00455">
    <property type="entry name" value="AMP_BINDING"/>
    <property type="match status" value="1"/>
</dbReference>
<organism evidence="5 6">
    <name type="scientific">Fontibacillus panacisegetis</name>
    <dbReference type="NCBI Taxonomy" id="670482"/>
    <lineage>
        <taxon>Bacteria</taxon>
        <taxon>Bacillati</taxon>
        <taxon>Bacillota</taxon>
        <taxon>Bacilli</taxon>
        <taxon>Bacillales</taxon>
        <taxon>Paenibacillaceae</taxon>
        <taxon>Fontibacillus</taxon>
    </lineage>
</organism>
<feature type="domain" description="AMP-dependent synthetase/ligase" evidence="3">
    <location>
        <begin position="108"/>
        <end position="282"/>
    </location>
</feature>
<dbReference type="Pfam" id="PF00501">
    <property type="entry name" value="AMP-binding"/>
    <property type="match status" value="1"/>
</dbReference>